<sequence length="96" mass="10931">MITDADRSIRQSGEPKMFDADSVAIHQFNFTRWLRRLDIELDKITGGIGLTRNDFADWRYAVAFTNGIAPRQAAIDMLAEDHNGHGYLRHADIDNI</sequence>
<name>A0AAF0BPX4_RHOPA</name>
<proteinExistence type="predicted"/>
<dbReference type="EMBL" id="CP116810">
    <property type="protein sequence ID" value="WCL94285.1"/>
    <property type="molecule type" value="Genomic_DNA"/>
</dbReference>
<gene>
    <name evidence="1" type="ORF">TX73_021230</name>
</gene>
<accession>A0AAF0BPX4</accession>
<dbReference type="AlphaFoldDB" id="A0AAF0BPX4"/>
<dbReference type="GeneID" id="66895218"/>
<evidence type="ECO:0000313" key="2">
    <source>
        <dbReference type="Proteomes" id="UP000001426"/>
    </source>
</evidence>
<keyword evidence="2" id="KW-1185">Reference proteome</keyword>
<organism evidence="1 2">
    <name type="scientific">Rhodopseudomonas palustris (strain ATCC BAA-98 / CGA009)</name>
    <dbReference type="NCBI Taxonomy" id="258594"/>
    <lineage>
        <taxon>Bacteria</taxon>
        <taxon>Pseudomonadati</taxon>
        <taxon>Pseudomonadota</taxon>
        <taxon>Alphaproteobacteria</taxon>
        <taxon>Hyphomicrobiales</taxon>
        <taxon>Nitrobacteraceae</taxon>
        <taxon>Rhodopseudomonas</taxon>
    </lineage>
</organism>
<dbReference type="Proteomes" id="UP000001426">
    <property type="component" value="Chromosome"/>
</dbReference>
<reference evidence="1 2" key="1">
    <citation type="journal article" date="2004" name="Nat. Biotechnol.">
        <title>Complete genome sequence of the metabolically versatile photosynthetic bacterium Rhodopseudomonas palustris.</title>
        <authorList>
            <person name="Larimer F.W."/>
            <person name="Chain P."/>
            <person name="Hauser L."/>
            <person name="Lamerdin J."/>
            <person name="Malfatti S."/>
            <person name="Do L."/>
            <person name="Land M.L."/>
            <person name="Pelletier D.A."/>
            <person name="Beatty J.T."/>
            <person name="Lang A.S."/>
            <person name="Tabita F.R."/>
            <person name="Gibson J.L."/>
            <person name="Hanson T.E."/>
            <person name="Bobst C."/>
            <person name="Torres J.L."/>
            <person name="Peres C."/>
            <person name="Harrison F.H."/>
            <person name="Gibson J."/>
            <person name="Harwood C.S."/>
        </authorList>
    </citation>
    <scope>NUCLEOTIDE SEQUENCE [LARGE SCALE GENOMIC DNA]</scope>
    <source>
        <strain evidence="2">ATCC BAA-98 / CGA009</strain>
    </source>
</reference>
<evidence type="ECO:0000313" key="1">
    <source>
        <dbReference type="EMBL" id="WCL94285.1"/>
    </source>
</evidence>
<dbReference type="RefSeq" id="WP_234803329.1">
    <property type="nucleotide sequence ID" value="NZ_CP116810.1"/>
</dbReference>
<dbReference type="KEGG" id="rpa:TX73_021230"/>
<protein>
    <submittedName>
        <fullName evidence="1">Uncharacterized protein</fullName>
    </submittedName>
</protein>